<dbReference type="OrthoDB" id="25019at2157"/>
<feature type="region of interest" description="Disordered" evidence="3">
    <location>
        <begin position="189"/>
        <end position="209"/>
    </location>
</feature>
<dbReference type="SUPFAM" id="SSF69304">
    <property type="entry name" value="Tricorn protease N-terminal domain"/>
    <property type="match status" value="1"/>
</dbReference>
<dbReference type="InterPro" id="IPR029058">
    <property type="entry name" value="AB_hydrolase_fold"/>
</dbReference>
<dbReference type="PANTHER" id="PTHR42776:SF27">
    <property type="entry name" value="DIPEPTIDYL PEPTIDASE FAMILY MEMBER 6"/>
    <property type="match status" value="1"/>
</dbReference>
<dbReference type="RefSeq" id="WP_124953493.1">
    <property type="nucleotide sequence ID" value="NZ_RRCH01000003.1"/>
</dbReference>
<name>A0A3P3RJB6_9EURY</name>
<dbReference type="Gene3D" id="2.120.10.30">
    <property type="entry name" value="TolB, C-terminal domain"/>
    <property type="match status" value="2"/>
</dbReference>
<evidence type="ECO:0000256" key="3">
    <source>
        <dbReference type="SAM" id="MobiDB-lite"/>
    </source>
</evidence>
<evidence type="ECO:0000313" key="5">
    <source>
        <dbReference type="EMBL" id="RRJ33626.1"/>
    </source>
</evidence>
<dbReference type="AlphaFoldDB" id="A0A3P3RJB6"/>
<dbReference type="Gene3D" id="3.40.50.1820">
    <property type="entry name" value="alpha/beta hydrolase"/>
    <property type="match status" value="1"/>
</dbReference>
<organism evidence="5 6">
    <name type="scientific">Halocatena pleomorpha</name>
    <dbReference type="NCBI Taxonomy" id="1785090"/>
    <lineage>
        <taxon>Archaea</taxon>
        <taxon>Methanobacteriati</taxon>
        <taxon>Methanobacteriota</taxon>
        <taxon>Stenosarchaea group</taxon>
        <taxon>Halobacteria</taxon>
        <taxon>Halobacteriales</taxon>
        <taxon>Natronomonadaceae</taxon>
        <taxon>Halocatena</taxon>
    </lineage>
</organism>
<sequence length="623" mass="69612">MSDTEQTPLEALAALPTFYHPTASPDGSEIAFYYDETGRNELFVLDVETGDRRRISDGVVPRNARWFIRWDADGERVFYHRDVDGDEQNDIYALNRDGTTEPVVELDGQTILADVSSDGSSLLLQSTTNGQMNLYRHCLTTGETTRLTAYDHAVVGGVFSPDGTRVAYTTNESDEVTNKDVYVATIGDCVHDPPPTTGDDSGEEKESPARNLRIGETGTEATVVDWGPDGDRLLVTDNTENRSRCGIYDLRTDEIEWYGESQHEERAVCFLPDGSQFIAHRTSRASVRAVVYDTDGAARELDLPEGFTSFPAPDGEAVLSENRVLLSHTTTDRRPELLAYDLTTNEQTVLLEAEYGSFEPDGFTDAEYFRFESHDGLEIGALLYDSGVRPAPLIVNPHGGPRWADFRQFDLFAQFLVAQGYSVLQVNYRGSKGRGRAFIERLKGDWGGDEQADIAAAVEHVRTDDRIDADRIAVFGGSYGGYSAYMQLLSYPELYSAGVSWIGVSDLFDMYENSMPHYRTELMEWYLGQPDENPDLYADRSPITHVENLSAPLLICHGVTDRRVPISQARRFRTALEDAGYERGEAFEYVELGAEGHGSSDIDQKIRMFTILDDFLDRRFSAD</sequence>
<evidence type="ECO:0000259" key="4">
    <source>
        <dbReference type="Pfam" id="PF00326"/>
    </source>
</evidence>
<evidence type="ECO:0000256" key="2">
    <source>
        <dbReference type="ARBA" id="ARBA00022825"/>
    </source>
</evidence>
<evidence type="ECO:0000256" key="1">
    <source>
        <dbReference type="ARBA" id="ARBA00022801"/>
    </source>
</evidence>
<keyword evidence="2" id="KW-0720">Serine protease</keyword>
<dbReference type="Pfam" id="PF00326">
    <property type="entry name" value="Peptidase_S9"/>
    <property type="match status" value="1"/>
</dbReference>
<gene>
    <name evidence="5" type="ORF">EIK79_02175</name>
</gene>
<keyword evidence="6" id="KW-1185">Reference proteome</keyword>
<comment type="caution">
    <text evidence="5">The sequence shown here is derived from an EMBL/GenBank/DDBJ whole genome shotgun (WGS) entry which is preliminary data.</text>
</comment>
<keyword evidence="2" id="KW-0645">Protease</keyword>
<dbReference type="Proteomes" id="UP000282322">
    <property type="component" value="Unassembled WGS sequence"/>
</dbReference>
<evidence type="ECO:0000313" key="6">
    <source>
        <dbReference type="Proteomes" id="UP000282322"/>
    </source>
</evidence>
<proteinExistence type="predicted"/>
<dbReference type="PANTHER" id="PTHR42776">
    <property type="entry name" value="SERINE PEPTIDASE S9 FAMILY MEMBER"/>
    <property type="match status" value="1"/>
</dbReference>
<dbReference type="SUPFAM" id="SSF53474">
    <property type="entry name" value="alpha/beta-Hydrolases"/>
    <property type="match status" value="1"/>
</dbReference>
<dbReference type="GO" id="GO:0006508">
    <property type="term" value="P:proteolysis"/>
    <property type="evidence" value="ECO:0007669"/>
    <property type="project" value="InterPro"/>
</dbReference>
<accession>A0A3P3RJB6</accession>
<dbReference type="InterPro" id="IPR001375">
    <property type="entry name" value="Peptidase_S9_cat"/>
</dbReference>
<protein>
    <submittedName>
        <fullName evidence="5">S9 family peptidase</fullName>
    </submittedName>
</protein>
<dbReference type="EMBL" id="RRCH01000003">
    <property type="protein sequence ID" value="RRJ33626.1"/>
    <property type="molecule type" value="Genomic_DNA"/>
</dbReference>
<keyword evidence="1" id="KW-0378">Hydrolase</keyword>
<reference evidence="5 6" key="1">
    <citation type="submission" date="2018-11" db="EMBL/GenBank/DDBJ databases">
        <title>Taxonoimc description of Halomarina strain SPP-AMP-1.</title>
        <authorList>
            <person name="Pal Y."/>
            <person name="Srinivasana K."/>
            <person name="Verma A."/>
            <person name="Kumar P."/>
        </authorList>
    </citation>
    <scope>NUCLEOTIDE SEQUENCE [LARGE SCALE GENOMIC DNA]</scope>
    <source>
        <strain evidence="5 6">SPP-AMP-1</strain>
    </source>
</reference>
<dbReference type="GO" id="GO:0004252">
    <property type="term" value="F:serine-type endopeptidase activity"/>
    <property type="evidence" value="ECO:0007669"/>
    <property type="project" value="TreeGrafter"/>
</dbReference>
<feature type="domain" description="Peptidase S9 prolyl oligopeptidase catalytic" evidence="4">
    <location>
        <begin position="408"/>
        <end position="620"/>
    </location>
</feature>
<dbReference type="Pfam" id="PF07676">
    <property type="entry name" value="PD40"/>
    <property type="match status" value="2"/>
</dbReference>
<dbReference type="InterPro" id="IPR011042">
    <property type="entry name" value="6-blade_b-propeller_TolB-like"/>
</dbReference>
<dbReference type="InterPro" id="IPR011659">
    <property type="entry name" value="WD40"/>
</dbReference>